<protein>
    <submittedName>
        <fullName evidence="1">Uncharacterized protein</fullName>
    </submittedName>
</protein>
<evidence type="ECO:0000313" key="1">
    <source>
        <dbReference type="EMBL" id="MBX50179.1"/>
    </source>
</evidence>
<dbReference type="EMBL" id="GGEC01069695">
    <property type="protein sequence ID" value="MBX50179.1"/>
    <property type="molecule type" value="Transcribed_RNA"/>
</dbReference>
<sequence length="34" mass="4115">MRTDNSKAFMGLCVHERDIERDREKDRVYKQSLS</sequence>
<proteinExistence type="predicted"/>
<reference evidence="1" key="1">
    <citation type="submission" date="2018-02" db="EMBL/GenBank/DDBJ databases">
        <title>Rhizophora mucronata_Transcriptome.</title>
        <authorList>
            <person name="Meera S.P."/>
            <person name="Sreeshan A."/>
            <person name="Augustine A."/>
        </authorList>
    </citation>
    <scope>NUCLEOTIDE SEQUENCE</scope>
    <source>
        <tissue evidence="1">Leaf</tissue>
    </source>
</reference>
<organism evidence="1">
    <name type="scientific">Rhizophora mucronata</name>
    <name type="common">Asiatic mangrove</name>
    <dbReference type="NCBI Taxonomy" id="61149"/>
    <lineage>
        <taxon>Eukaryota</taxon>
        <taxon>Viridiplantae</taxon>
        <taxon>Streptophyta</taxon>
        <taxon>Embryophyta</taxon>
        <taxon>Tracheophyta</taxon>
        <taxon>Spermatophyta</taxon>
        <taxon>Magnoliopsida</taxon>
        <taxon>eudicotyledons</taxon>
        <taxon>Gunneridae</taxon>
        <taxon>Pentapetalae</taxon>
        <taxon>rosids</taxon>
        <taxon>fabids</taxon>
        <taxon>Malpighiales</taxon>
        <taxon>Rhizophoraceae</taxon>
        <taxon>Rhizophora</taxon>
    </lineage>
</organism>
<dbReference type="AlphaFoldDB" id="A0A2P2P677"/>
<accession>A0A2P2P677</accession>
<name>A0A2P2P677_RHIMU</name>